<accession>A0AAV2HSL3</accession>
<dbReference type="AlphaFoldDB" id="A0AAV2HSL3"/>
<feature type="non-terminal residue" evidence="2">
    <location>
        <position position="371"/>
    </location>
</feature>
<name>A0AAV2HSL3_LYMST</name>
<gene>
    <name evidence="2" type="ORF">GSLYS_00011024001</name>
</gene>
<evidence type="ECO:0000313" key="3">
    <source>
        <dbReference type="Proteomes" id="UP001497497"/>
    </source>
</evidence>
<keyword evidence="3" id="KW-1185">Reference proteome</keyword>
<proteinExistence type="predicted"/>
<comment type="caution">
    <text evidence="2">The sequence shown here is derived from an EMBL/GenBank/DDBJ whole genome shotgun (WGS) entry which is preliminary data.</text>
</comment>
<sequence>DLKLKLQHSQSTGSMTGGSSMMRHSSFDEFCKVVERERNLLIESTSEPTSPVKKLNFDDTQEDKAHKFAMPVTITKHLSFDEQMMRNVQPSHPRAVHNFPEKIIHKPRAMPAVAQAKNIILCTPTPGTKPTETIILSKSGEVKSISNHGTSQQIPLSRSQFQQVLQSLKIAKSHAHRQISFNKPPEEEAMGNTILGQSLLQSPEYNMAVLNETSPMPGTTFLNRTLKRNMVEVNIPNDKRIKLEAPTPPSGTVSDEPEAGLTPTLVSHDLKIGLRRLNSMPITHSGTTPSPTARYMPQIIVHRINRPQTNQRITVQLGSDLSGSTKCATVLSSGTAAMLNGGSNKIVIDNLSLTPGTSFSTQPRTLTSTPR</sequence>
<evidence type="ECO:0000256" key="1">
    <source>
        <dbReference type="SAM" id="MobiDB-lite"/>
    </source>
</evidence>
<feature type="compositionally biased region" description="Low complexity" evidence="1">
    <location>
        <begin position="7"/>
        <end position="22"/>
    </location>
</feature>
<feature type="region of interest" description="Disordered" evidence="1">
    <location>
        <begin position="241"/>
        <end position="261"/>
    </location>
</feature>
<protein>
    <submittedName>
        <fullName evidence="2">Uncharacterized protein</fullName>
    </submittedName>
</protein>
<reference evidence="2 3" key="1">
    <citation type="submission" date="2024-04" db="EMBL/GenBank/DDBJ databases">
        <authorList>
            <consortium name="Genoscope - CEA"/>
            <person name="William W."/>
        </authorList>
    </citation>
    <scope>NUCLEOTIDE SEQUENCE [LARGE SCALE GENOMIC DNA]</scope>
</reference>
<dbReference type="EMBL" id="CAXITT010000250">
    <property type="protein sequence ID" value="CAL1537111.1"/>
    <property type="molecule type" value="Genomic_DNA"/>
</dbReference>
<evidence type="ECO:0000313" key="2">
    <source>
        <dbReference type="EMBL" id="CAL1537111.1"/>
    </source>
</evidence>
<feature type="non-terminal residue" evidence="2">
    <location>
        <position position="1"/>
    </location>
</feature>
<organism evidence="2 3">
    <name type="scientific">Lymnaea stagnalis</name>
    <name type="common">Great pond snail</name>
    <name type="synonym">Helix stagnalis</name>
    <dbReference type="NCBI Taxonomy" id="6523"/>
    <lineage>
        <taxon>Eukaryota</taxon>
        <taxon>Metazoa</taxon>
        <taxon>Spiralia</taxon>
        <taxon>Lophotrochozoa</taxon>
        <taxon>Mollusca</taxon>
        <taxon>Gastropoda</taxon>
        <taxon>Heterobranchia</taxon>
        <taxon>Euthyneura</taxon>
        <taxon>Panpulmonata</taxon>
        <taxon>Hygrophila</taxon>
        <taxon>Lymnaeoidea</taxon>
        <taxon>Lymnaeidae</taxon>
        <taxon>Lymnaea</taxon>
    </lineage>
</organism>
<feature type="region of interest" description="Disordered" evidence="1">
    <location>
        <begin position="1"/>
        <end position="22"/>
    </location>
</feature>
<dbReference type="Proteomes" id="UP001497497">
    <property type="component" value="Unassembled WGS sequence"/>
</dbReference>